<sequence length="101" mass="11323">MTDADIRELVRHGATIEAIRRHRARHGGTLIAARAAIEALRWEFTQSSGPALSAFEAELDRLLRSNQKIQAIKRFREVHGVGLKEAKDAVDARAEALARRR</sequence>
<reference evidence="3" key="1">
    <citation type="submission" date="2016-10" db="EMBL/GenBank/DDBJ databases">
        <authorList>
            <person name="Varghese N."/>
            <person name="Submissions S."/>
        </authorList>
    </citation>
    <scope>NUCLEOTIDE SEQUENCE [LARGE SCALE GENOMIC DNA]</scope>
    <source>
        <strain evidence="3">ATCC 25963</strain>
    </source>
</reference>
<dbReference type="Pfam" id="PF00542">
    <property type="entry name" value="Ribosomal_L12"/>
    <property type="match status" value="1"/>
</dbReference>
<evidence type="ECO:0000313" key="3">
    <source>
        <dbReference type="Proteomes" id="UP000199400"/>
    </source>
</evidence>
<keyword evidence="2" id="KW-0689">Ribosomal protein</keyword>
<evidence type="ECO:0000313" key="2">
    <source>
        <dbReference type="EMBL" id="SFD56349.1"/>
    </source>
</evidence>
<evidence type="ECO:0000259" key="1">
    <source>
        <dbReference type="Pfam" id="PF00542"/>
    </source>
</evidence>
<dbReference type="EMBL" id="FOMX01000002">
    <property type="protein sequence ID" value="SFD56349.1"/>
    <property type="molecule type" value="Genomic_DNA"/>
</dbReference>
<dbReference type="GO" id="GO:0005840">
    <property type="term" value="C:ribosome"/>
    <property type="evidence" value="ECO:0007669"/>
    <property type="project" value="UniProtKB-KW"/>
</dbReference>
<dbReference type="STRING" id="54.SAMN02745121_00629"/>
<dbReference type="Proteomes" id="UP000199400">
    <property type="component" value="Unassembled WGS sequence"/>
</dbReference>
<dbReference type="AlphaFoldDB" id="A0A1I1TCN9"/>
<dbReference type="InterPro" id="IPR013823">
    <property type="entry name" value="Ribosomal_bL12_C"/>
</dbReference>
<feature type="domain" description="Large ribosomal subunit protein bL12 C-terminal" evidence="1">
    <location>
        <begin position="66"/>
        <end position="96"/>
    </location>
</feature>
<name>A0A1I1TCN9_9BACT</name>
<organism evidence="2 3">
    <name type="scientific">Nannocystis exedens</name>
    <dbReference type="NCBI Taxonomy" id="54"/>
    <lineage>
        <taxon>Bacteria</taxon>
        <taxon>Pseudomonadati</taxon>
        <taxon>Myxococcota</taxon>
        <taxon>Polyangia</taxon>
        <taxon>Nannocystales</taxon>
        <taxon>Nannocystaceae</taxon>
        <taxon>Nannocystis</taxon>
    </lineage>
</organism>
<proteinExistence type="predicted"/>
<dbReference type="InterPro" id="IPR014719">
    <property type="entry name" value="Ribosomal_bL12_C/ClpS-like"/>
</dbReference>
<gene>
    <name evidence="2" type="ORF">SAMN02745121_00629</name>
</gene>
<dbReference type="GO" id="GO:0003735">
    <property type="term" value="F:structural constituent of ribosome"/>
    <property type="evidence" value="ECO:0007669"/>
    <property type="project" value="InterPro"/>
</dbReference>
<keyword evidence="2" id="KW-0687">Ribonucleoprotein</keyword>
<dbReference type="Gene3D" id="3.30.1390.10">
    <property type="match status" value="1"/>
</dbReference>
<dbReference type="RefSeq" id="WP_096334157.1">
    <property type="nucleotide sequence ID" value="NZ_FOMX01000002.1"/>
</dbReference>
<dbReference type="SUPFAM" id="SSF54736">
    <property type="entry name" value="ClpS-like"/>
    <property type="match status" value="1"/>
</dbReference>
<protein>
    <submittedName>
        <fullName evidence="2">Ribosomal protein L7/L12 C-terminal domain-containing protein</fullName>
    </submittedName>
</protein>
<accession>A0A1I1TCN9</accession>
<dbReference type="GO" id="GO:0006412">
    <property type="term" value="P:translation"/>
    <property type="evidence" value="ECO:0007669"/>
    <property type="project" value="InterPro"/>
</dbReference>
<keyword evidence="3" id="KW-1185">Reference proteome</keyword>